<organism evidence="2">
    <name type="scientific">Brassica cretica</name>
    <name type="common">Mustard</name>
    <dbReference type="NCBI Taxonomy" id="69181"/>
    <lineage>
        <taxon>Eukaryota</taxon>
        <taxon>Viridiplantae</taxon>
        <taxon>Streptophyta</taxon>
        <taxon>Embryophyta</taxon>
        <taxon>Tracheophyta</taxon>
        <taxon>Spermatophyta</taxon>
        <taxon>Magnoliopsida</taxon>
        <taxon>eudicotyledons</taxon>
        <taxon>Gunneridae</taxon>
        <taxon>Pentapetalae</taxon>
        <taxon>rosids</taxon>
        <taxon>malvids</taxon>
        <taxon>Brassicales</taxon>
        <taxon>Brassicaceae</taxon>
        <taxon>Brassiceae</taxon>
        <taxon>Brassica</taxon>
    </lineage>
</organism>
<comment type="caution">
    <text evidence="2">The sequence shown here is derived from an EMBL/GenBank/DDBJ whole genome shotgun (WGS) entry which is preliminary data.</text>
</comment>
<feature type="compositionally biased region" description="Polar residues" evidence="1">
    <location>
        <begin position="47"/>
        <end position="56"/>
    </location>
</feature>
<dbReference type="EMBL" id="QGKY02002305">
    <property type="protein sequence ID" value="KAF2533492.1"/>
    <property type="molecule type" value="Genomic_DNA"/>
</dbReference>
<feature type="compositionally biased region" description="Acidic residues" evidence="1">
    <location>
        <begin position="14"/>
        <end position="26"/>
    </location>
</feature>
<protein>
    <submittedName>
        <fullName evidence="2">Uncharacterized protein</fullName>
    </submittedName>
</protein>
<feature type="compositionally biased region" description="Basic and acidic residues" evidence="1">
    <location>
        <begin position="27"/>
        <end position="39"/>
    </location>
</feature>
<feature type="compositionally biased region" description="Acidic residues" evidence="1">
    <location>
        <begin position="205"/>
        <end position="216"/>
    </location>
</feature>
<feature type="compositionally biased region" description="Acidic residues" evidence="1">
    <location>
        <begin position="300"/>
        <end position="312"/>
    </location>
</feature>
<dbReference type="AlphaFoldDB" id="A0A8S9FS10"/>
<proteinExistence type="predicted"/>
<accession>A0A8S9FS10</accession>
<evidence type="ECO:0000313" key="2">
    <source>
        <dbReference type="EMBL" id="KAF2533492.1"/>
    </source>
</evidence>
<name>A0A8S9FS10_BRACR</name>
<feature type="compositionally biased region" description="Basic and acidic residues" evidence="1">
    <location>
        <begin position="217"/>
        <end position="255"/>
    </location>
</feature>
<reference evidence="2" key="1">
    <citation type="submission" date="2019-12" db="EMBL/GenBank/DDBJ databases">
        <title>Genome sequencing and annotation of Brassica cretica.</title>
        <authorList>
            <person name="Studholme D.J."/>
            <person name="Sarris P.F."/>
        </authorList>
    </citation>
    <scope>NUCLEOTIDE SEQUENCE</scope>
    <source>
        <strain evidence="2">PFS-102/07</strain>
        <tissue evidence="2">Leaf</tissue>
    </source>
</reference>
<evidence type="ECO:0000256" key="1">
    <source>
        <dbReference type="SAM" id="MobiDB-lite"/>
    </source>
</evidence>
<feature type="region of interest" description="Disordered" evidence="1">
    <location>
        <begin position="170"/>
        <end position="344"/>
    </location>
</feature>
<feature type="region of interest" description="Disordered" evidence="1">
    <location>
        <begin position="349"/>
        <end position="368"/>
    </location>
</feature>
<gene>
    <name evidence="2" type="ORF">F2Q70_00029324</name>
</gene>
<feature type="region of interest" description="Disordered" evidence="1">
    <location>
        <begin position="1"/>
        <end position="56"/>
    </location>
</feature>
<feature type="compositionally biased region" description="Basic and acidic residues" evidence="1">
    <location>
        <begin position="313"/>
        <end position="333"/>
    </location>
</feature>
<feature type="compositionally biased region" description="Polar residues" evidence="1">
    <location>
        <begin position="334"/>
        <end position="344"/>
    </location>
</feature>
<sequence length="397" mass="45669">MKELPNTEETAINLEEEEEELEEDVEIDRHERTNVDRHATGNIDGHSGNNIDRLSTPTKPAVERVYSPLPPFPPNKTQTKRELDKAICKKAFDKIMLEMPLTTGRSYEMIEVERVRRVDSIDEPPLAQIKESLDSFHSALEERNQFGIYQIDDDTLSELEKQVDFVDIQTSKNESRPIILDDSNTESETPREKELPNTEETTINLEEEEEELEEDVGIDRQERTNVDRHATGNIDRHSGNNIDRHSGNNIDRRSTPAEPPFPPNKRQTKSCPIILDDSNTESETPLEKELPNTEETTINLEEEEEELEEDVEIDRHERTNVDRHATGNIDRHSGNNIDRLSTPTKPAVERVYSPLPPFPPNKTQTKRELDKAICKKAFDKIMLEMPLSDAIKRKLLQ</sequence>